<proteinExistence type="predicted"/>
<dbReference type="STRING" id="270498.CHK_2948"/>
<dbReference type="AlphaFoldDB" id="A0A0M2NGF8"/>
<name>A0A0M2NGF8_9FIRM</name>
<evidence type="ECO:0000313" key="3">
    <source>
        <dbReference type="Proteomes" id="UP000034076"/>
    </source>
</evidence>
<feature type="region of interest" description="Disordered" evidence="1">
    <location>
        <begin position="1"/>
        <end position="27"/>
    </location>
</feature>
<dbReference type="Proteomes" id="UP000034076">
    <property type="component" value="Unassembled WGS sequence"/>
</dbReference>
<protein>
    <submittedName>
        <fullName evidence="2">Uncharacterized protein</fullName>
    </submittedName>
</protein>
<evidence type="ECO:0000313" key="2">
    <source>
        <dbReference type="EMBL" id="KKI49370.1"/>
    </source>
</evidence>
<comment type="caution">
    <text evidence="2">The sequence shown here is derived from an EMBL/GenBank/DDBJ whole genome shotgun (WGS) entry which is preliminary data.</text>
</comment>
<dbReference type="EMBL" id="LAYJ01000133">
    <property type="protein sequence ID" value="KKI49370.1"/>
    <property type="molecule type" value="Genomic_DNA"/>
</dbReference>
<reference evidence="2 3" key="1">
    <citation type="submission" date="2015-04" db="EMBL/GenBank/DDBJ databases">
        <title>Draft genome sequence of bacteremic isolate Catabacter hongkongensis type strain HKU16T.</title>
        <authorList>
            <person name="Lau S.K."/>
            <person name="Teng J.L."/>
            <person name="Huang Y."/>
            <person name="Curreem S.O."/>
            <person name="Tsui S.K."/>
            <person name="Woo P.C."/>
        </authorList>
    </citation>
    <scope>NUCLEOTIDE SEQUENCE [LARGE SCALE GENOMIC DNA]</scope>
    <source>
        <strain evidence="2 3">HKU16</strain>
    </source>
</reference>
<accession>A0A0M2NGF8</accession>
<keyword evidence="3" id="KW-1185">Reference proteome</keyword>
<organism evidence="2 3">
    <name type="scientific">Christensenella hongkongensis</name>
    <dbReference type="NCBI Taxonomy" id="270498"/>
    <lineage>
        <taxon>Bacteria</taxon>
        <taxon>Bacillati</taxon>
        <taxon>Bacillota</taxon>
        <taxon>Clostridia</taxon>
        <taxon>Christensenellales</taxon>
        <taxon>Christensenellaceae</taxon>
        <taxon>Christensenella</taxon>
    </lineage>
</organism>
<sequence>MPDALNAEHSASGRYAERASRRRSGSGNILLPASHLLYANTT</sequence>
<evidence type="ECO:0000256" key="1">
    <source>
        <dbReference type="SAM" id="MobiDB-lite"/>
    </source>
</evidence>
<gene>
    <name evidence="2" type="ORF">CHK_2948</name>
</gene>